<dbReference type="Pfam" id="PF00027">
    <property type="entry name" value="cNMP_binding"/>
    <property type="match status" value="1"/>
</dbReference>
<dbReference type="SUPFAM" id="SSF51206">
    <property type="entry name" value="cAMP-binding domain-like"/>
    <property type="match status" value="1"/>
</dbReference>
<dbReference type="EMBL" id="JAABOO010000003">
    <property type="protein sequence ID" value="NER14373.1"/>
    <property type="molecule type" value="Genomic_DNA"/>
</dbReference>
<comment type="caution">
    <text evidence="2">The sequence shown here is derived from an EMBL/GenBank/DDBJ whole genome shotgun (WGS) entry which is preliminary data.</text>
</comment>
<feature type="domain" description="Cyclic nucleotide-binding" evidence="1">
    <location>
        <begin position="29"/>
        <end position="117"/>
    </location>
</feature>
<accession>A0A6P0UU84</accession>
<evidence type="ECO:0000313" key="2">
    <source>
        <dbReference type="EMBL" id="NER14373.1"/>
    </source>
</evidence>
<proteinExistence type="predicted"/>
<dbReference type="Proteomes" id="UP000468581">
    <property type="component" value="Unassembled WGS sequence"/>
</dbReference>
<dbReference type="InterPro" id="IPR014710">
    <property type="entry name" value="RmlC-like_jellyroll"/>
</dbReference>
<sequence>MNQFREFTRKIVDFSEEEFHALYQLIEIKKYKKGEFFATPSKVCHHVGFLLSGIFRVYHLGQDKEITDYFNTTERNPLISSFSSFLTQTPGNDYVEAIEDSEIIMISGSNLQKLYDRFKSFERFGRILAEKNYVLALERIESLQYHSATQRYESFLQLYPQLINRIPNYYIASYLGVTPESLSRIRKSLSSN</sequence>
<keyword evidence="3" id="KW-1185">Reference proteome</keyword>
<dbReference type="InterPro" id="IPR000595">
    <property type="entry name" value="cNMP-bd_dom"/>
</dbReference>
<evidence type="ECO:0000259" key="1">
    <source>
        <dbReference type="Pfam" id="PF00027"/>
    </source>
</evidence>
<dbReference type="AlphaFoldDB" id="A0A6P0UU84"/>
<dbReference type="CDD" id="cd00038">
    <property type="entry name" value="CAP_ED"/>
    <property type="match status" value="1"/>
</dbReference>
<evidence type="ECO:0000313" key="3">
    <source>
        <dbReference type="Proteomes" id="UP000468581"/>
    </source>
</evidence>
<reference evidence="2 3" key="1">
    <citation type="submission" date="2020-01" db="EMBL/GenBank/DDBJ databases">
        <title>Leptobacterium flavescens.</title>
        <authorList>
            <person name="Wang G."/>
        </authorList>
    </citation>
    <scope>NUCLEOTIDE SEQUENCE [LARGE SCALE GENOMIC DNA]</scope>
    <source>
        <strain evidence="2 3">KCTC 22160</strain>
    </source>
</reference>
<dbReference type="RefSeq" id="WP_163607667.1">
    <property type="nucleotide sequence ID" value="NZ_JAABOO010000003.1"/>
</dbReference>
<gene>
    <name evidence="2" type="ORF">GWK08_13045</name>
</gene>
<organism evidence="2 3">
    <name type="scientific">Leptobacterium flavescens</name>
    <dbReference type="NCBI Taxonomy" id="472055"/>
    <lineage>
        <taxon>Bacteria</taxon>
        <taxon>Pseudomonadati</taxon>
        <taxon>Bacteroidota</taxon>
        <taxon>Flavobacteriia</taxon>
        <taxon>Flavobacteriales</taxon>
        <taxon>Flavobacteriaceae</taxon>
        <taxon>Leptobacterium</taxon>
    </lineage>
</organism>
<dbReference type="Gene3D" id="2.60.120.10">
    <property type="entry name" value="Jelly Rolls"/>
    <property type="match status" value="1"/>
</dbReference>
<dbReference type="InterPro" id="IPR018490">
    <property type="entry name" value="cNMP-bd_dom_sf"/>
</dbReference>
<protein>
    <submittedName>
        <fullName evidence="2">Cyclic nucleotide-binding domain-containing protein</fullName>
    </submittedName>
</protein>
<name>A0A6P0UU84_9FLAO</name>